<dbReference type="Gene3D" id="3.80.10.10">
    <property type="entry name" value="Ribonuclease Inhibitor"/>
    <property type="match status" value="1"/>
</dbReference>
<dbReference type="SUPFAM" id="SSF52047">
    <property type="entry name" value="RNI-like"/>
    <property type="match status" value="1"/>
</dbReference>
<reference evidence="1 2" key="1">
    <citation type="submission" date="2020-07" db="EMBL/GenBank/DDBJ databases">
        <title>Comparative genomics of pyrophilous fungi reveals a link between fire events and developmental genes.</title>
        <authorList>
            <consortium name="DOE Joint Genome Institute"/>
            <person name="Steindorff A.S."/>
            <person name="Carver A."/>
            <person name="Calhoun S."/>
            <person name="Stillman K."/>
            <person name="Liu H."/>
            <person name="Lipzen A."/>
            <person name="Pangilinan J."/>
            <person name="Labutti K."/>
            <person name="Bruns T.D."/>
            <person name="Grigoriev I.V."/>
        </authorList>
    </citation>
    <scope>NUCLEOTIDE SEQUENCE [LARGE SCALE GENOMIC DNA]</scope>
    <source>
        <strain evidence="1 2">CBS 144469</strain>
    </source>
</reference>
<comment type="caution">
    <text evidence="1">The sequence shown here is derived from an EMBL/GenBank/DDBJ whole genome shotgun (WGS) entry which is preliminary data.</text>
</comment>
<dbReference type="EMBL" id="JACGCI010000048">
    <property type="protein sequence ID" value="KAF6751615.1"/>
    <property type="molecule type" value="Genomic_DNA"/>
</dbReference>
<organism evidence="1 2">
    <name type="scientific">Ephemerocybe angulata</name>
    <dbReference type="NCBI Taxonomy" id="980116"/>
    <lineage>
        <taxon>Eukaryota</taxon>
        <taxon>Fungi</taxon>
        <taxon>Dikarya</taxon>
        <taxon>Basidiomycota</taxon>
        <taxon>Agaricomycotina</taxon>
        <taxon>Agaricomycetes</taxon>
        <taxon>Agaricomycetidae</taxon>
        <taxon>Agaricales</taxon>
        <taxon>Agaricineae</taxon>
        <taxon>Psathyrellaceae</taxon>
        <taxon>Ephemerocybe</taxon>
    </lineage>
</organism>
<dbReference type="InterPro" id="IPR032675">
    <property type="entry name" value="LRR_dom_sf"/>
</dbReference>
<name>A0A8H6HRU2_9AGAR</name>
<proteinExistence type="predicted"/>
<accession>A0A8H6HRU2</accession>
<dbReference type="AlphaFoldDB" id="A0A8H6HRU2"/>
<dbReference type="OrthoDB" id="2841072at2759"/>
<evidence type="ECO:0000313" key="1">
    <source>
        <dbReference type="EMBL" id="KAF6751615.1"/>
    </source>
</evidence>
<evidence type="ECO:0000313" key="2">
    <source>
        <dbReference type="Proteomes" id="UP000521943"/>
    </source>
</evidence>
<protein>
    <recommendedName>
        <fullName evidence="3">F-box domain-containing protein</fullName>
    </recommendedName>
</protein>
<evidence type="ECO:0008006" key="3">
    <source>
        <dbReference type="Google" id="ProtNLM"/>
    </source>
</evidence>
<gene>
    <name evidence="1" type="ORF">DFP72DRAFT_471165</name>
</gene>
<sequence>MNTCLQAPEILQLICDQLPNEEPIHRQRLLAVALSCRALLEPALDRLWHRITSFRPLATTLPRGLWKVEKKRVISQSKWTVLGLTRAVKSADLDRYVTYYAQRIREVDIQDVKTIFSSEGWHGLQMATGWRSGSLSPSAYKISWPLTEREQHPMPIEVLNQAFPFFSLFLGPKATHIRFVFNSNFPIQASSIESAANICSALKTLNLKDDAPSASGLAFLGSYLQSSSWANLSSLTIVNLPPESIAHLSTCPQLSNLEVSELKDIRPLHTYSNDDLDDPPAHLATISSSAFQSLERLTLCSNTLKSIEAVIQYLPPCNRLHTLKCLLRPAPGTIGTGARNLLNTIGVHCNSDYLRKLVIKTTSTGYPGYCSREDLEVEVDEGISLGALLDFEQLENLTFNLSTTGVNLNNDDIDNFVEFLPSLMTLKIDTDVYDSRHPLIDHTHVLKLLYGLNDLKKLGLRFNAIQIKGDEEKPGTTGDRAAPLEKFWVGDSPIYSPKSVSKFLEAHCPHLRMGNLISVCLFEEEEGSRRNPLIMYERRWSAVGGLI</sequence>
<dbReference type="Proteomes" id="UP000521943">
    <property type="component" value="Unassembled WGS sequence"/>
</dbReference>
<keyword evidence="2" id="KW-1185">Reference proteome</keyword>